<dbReference type="InterPro" id="IPR043129">
    <property type="entry name" value="ATPase_NBD"/>
</dbReference>
<reference evidence="6" key="1">
    <citation type="submission" date="2025-08" db="UniProtKB">
        <authorList>
            <consortium name="Ensembl"/>
        </authorList>
    </citation>
    <scope>IDENTIFICATION</scope>
</reference>
<evidence type="ECO:0000256" key="4">
    <source>
        <dbReference type="ARBA" id="ARBA00023186"/>
    </source>
</evidence>
<dbReference type="GO" id="GO:0005524">
    <property type="term" value="F:ATP binding"/>
    <property type="evidence" value="ECO:0007669"/>
    <property type="project" value="UniProtKB-KW"/>
</dbReference>
<evidence type="ECO:0000256" key="2">
    <source>
        <dbReference type="ARBA" id="ARBA00022741"/>
    </source>
</evidence>
<evidence type="ECO:0008006" key="8">
    <source>
        <dbReference type="Google" id="ProtNLM"/>
    </source>
</evidence>
<dbReference type="Gene3D" id="3.90.640.10">
    <property type="entry name" value="Actin, Chain A, domain 4"/>
    <property type="match status" value="1"/>
</dbReference>
<proteinExistence type="inferred from homology"/>
<dbReference type="InterPro" id="IPR013126">
    <property type="entry name" value="Hsp_70_fam"/>
</dbReference>
<protein>
    <recommendedName>
        <fullName evidence="8">Heat shock 70 kDa protein 14</fullName>
    </recommendedName>
</protein>
<evidence type="ECO:0000313" key="6">
    <source>
        <dbReference type="Ensembl" id="ENSMMOP00000010514.1"/>
    </source>
</evidence>
<dbReference type="FunFam" id="3.30.420.40:FF:000171">
    <property type="entry name" value="Heat shock 70 kDa protein 4"/>
    <property type="match status" value="1"/>
</dbReference>
<reference evidence="6" key="2">
    <citation type="submission" date="2025-09" db="UniProtKB">
        <authorList>
            <consortium name="Ensembl"/>
        </authorList>
    </citation>
    <scope>IDENTIFICATION</scope>
</reference>
<keyword evidence="4" id="KW-0143">Chaperone</keyword>
<dbReference type="STRING" id="94237.ENSMMOP00000010514"/>
<dbReference type="Proteomes" id="UP000261620">
    <property type="component" value="Unplaced"/>
</dbReference>
<keyword evidence="2 5" id="KW-0547">Nucleotide-binding</keyword>
<keyword evidence="3 5" id="KW-0067">ATP-binding</keyword>
<dbReference type="OMA" id="GSTCACA"/>
<name>A0A3Q3WNJ3_MOLML</name>
<dbReference type="FunFam" id="3.30.420.40:FF:000433">
    <property type="entry name" value="Heat shock protein family A (Hsp70) member 14"/>
    <property type="match status" value="1"/>
</dbReference>
<keyword evidence="7" id="KW-1185">Reference proteome</keyword>
<dbReference type="Ensembl" id="ENSMMOT00000010697.1">
    <property type="protein sequence ID" value="ENSMMOP00000010514.1"/>
    <property type="gene ID" value="ENSMMOG00000008110.1"/>
</dbReference>
<evidence type="ECO:0000256" key="3">
    <source>
        <dbReference type="ARBA" id="ARBA00022840"/>
    </source>
</evidence>
<dbReference type="PRINTS" id="PR00301">
    <property type="entry name" value="HEATSHOCK70"/>
</dbReference>
<dbReference type="SUPFAM" id="SSF53067">
    <property type="entry name" value="Actin-like ATPase domain"/>
    <property type="match status" value="2"/>
</dbReference>
<dbReference type="CDD" id="cd10238">
    <property type="entry name" value="ASKHA_NBD_HSP70_HSPA14"/>
    <property type="match status" value="1"/>
</dbReference>
<dbReference type="GO" id="GO:0140662">
    <property type="term" value="F:ATP-dependent protein folding chaperone"/>
    <property type="evidence" value="ECO:0007669"/>
    <property type="project" value="InterPro"/>
</dbReference>
<evidence type="ECO:0000256" key="5">
    <source>
        <dbReference type="RuleBase" id="RU003322"/>
    </source>
</evidence>
<dbReference type="FunFam" id="3.90.640.10:FF:000010">
    <property type="entry name" value="heat shock 70 kDa protein 14"/>
    <property type="match status" value="1"/>
</dbReference>
<dbReference type="InterPro" id="IPR042049">
    <property type="entry name" value="HSPA14_NBD"/>
</dbReference>
<dbReference type="Gene3D" id="3.30.420.40">
    <property type="match status" value="2"/>
</dbReference>
<comment type="similarity">
    <text evidence="1 5">Belongs to the heat shock protein 70 family.</text>
</comment>
<dbReference type="Pfam" id="PF00012">
    <property type="entry name" value="HSP70"/>
    <property type="match status" value="1"/>
</dbReference>
<evidence type="ECO:0000313" key="7">
    <source>
        <dbReference type="Proteomes" id="UP000261620"/>
    </source>
</evidence>
<dbReference type="PANTHER" id="PTHR19375">
    <property type="entry name" value="HEAT SHOCK PROTEIN 70KDA"/>
    <property type="match status" value="1"/>
</dbReference>
<evidence type="ECO:0000256" key="1">
    <source>
        <dbReference type="ARBA" id="ARBA00007381"/>
    </source>
</evidence>
<accession>A0A3Q3WNJ3</accession>
<organism evidence="6 7">
    <name type="scientific">Mola mola</name>
    <name type="common">Ocean sunfish</name>
    <name type="synonym">Tetraodon mola</name>
    <dbReference type="NCBI Taxonomy" id="94237"/>
    <lineage>
        <taxon>Eukaryota</taxon>
        <taxon>Metazoa</taxon>
        <taxon>Chordata</taxon>
        <taxon>Craniata</taxon>
        <taxon>Vertebrata</taxon>
        <taxon>Euteleostomi</taxon>
        <taxon>Actinopterygii</taxon>
        <taxon>Neopterygii</taxon>
        <taxon>Teleostei</taxon>
        <taxon>Neoteleostei</taxon>
        <taxon>Acanthomorphata</taxon>
        <taxon>Eupercaria</taxon>
        <taxon>Tetraodontiformes</taxon>
        <taxon>Molidae</taxon>
        <taxon>Mola</taxon>
    </lineage>
</organism>
<sequence length="502" mass="54518">MAAIGVHFGCTSACVAIFKDGRADVVANDAGDRVTPAVVAYRDNEQVVGVAAKQGRVRNAANTIVKVKQVLGRRFDDPQTQTHKIQTKCQVINREEKPYYEIKIGEGREYVAPQDAAKFIFHKMKETAQSALGSDITEAVITVPFEFNHAQKRALRDAAETAGFHVLRLIHEPSAALLAYNIGQDYSSGRSHVLVYKLGGTSLTVTVLQVNGGIFRVLNTHTDNSIGGESFTEALAQHLVTEFKRTFKHDVSGNARAMLKLMNGAEMAKHSLSSLGSANCFVDSLHNGIDFECTVSRARFELLCSSIFSKLIQPIRPLLMDVGLSPSDVNKVVLCGGSARIPRLQLMIREMFPDVDLLSSAPPDEVIAVGAALEAGLLVGRDGLTSKEETVTMDVTATDILVKEVDESGGEVFTVVLPSGTPLPARRHHMLSGDGNLSSLCVEIYQRFFTEQPKKLAKVQKNVSVCVSILIHISPTCPLWVVLYLLQPQGLYQSPGSPSNGY</sequence>
<dbReference type="AlphaFoldDB" id="A0A3Q3WNJ3"/>
<dbReference type="Gene3D" id="3.30.30.30">
    <property type="match status" value="1"/>
</dbReference>